<reference evidence="6" key="4">
    <citation type="submission" date="2025-09" db="UniProtKB">
        <authorList>
            <consortium name="Ensembl"/>
        </authorList>
    </citation>
    <scope>IDENTIFICATION</scope>
</reference>
<evidence type="ECO:0000313" key="7">
    <source>
        <dbReference type="Proteomes" id="UP000008144"/>
    </source>
</evidence>
<accession>F6R2L1</accession>
<evidence type="ECO:0000256" key="5">
    <source>
        <dbReference type="SAM" id="MobiDB-lite"/>
    </source>
</evidence>
<dbReference type="EMBL" id="EAAA01000471">
    <property type="status" value="NOT_ANNOTATED_CDS"/>
    <property type="molecule type" value="Genomic_DNA"/>
</dbReference>
<keyword evidence="7" id="KW-1185">Reference proteome</keyword>
<sequence>MSSHFSANQYEDAFNPKKLINWTVPRKHKERPSTLEGFTQIIANDRGHLKPGVPKSKESPWGTFMGTWDMPRNIPPARPSYTARSNRAASNLLQFKESSPLNTAVNGYKEFGPKKSIKDTKKESPVERPSAPSPPKSKSPIQEAIDPSAGVKEQVEQRVSSRHSEALSLPPTPVSEKAISRTQSVTSIKERILTPDSGRPESIASSRYQKSPEVEIC</sequence>
<dbReference type="Proteomes" id="UP000008144">
    <property type="component" value="Chromosome 10"/>
</dbReference>
<dbReference type="GO" id="GO:0036064">
    <property type="term" value="C:ciliary basal body"/>
    <property type="evidence" value="ECO:0000318"/>
    <property type="project" value="GO_Central"/>
</dbReference>
<evidence type="ECO:0000313" key="6">
    <source>
        <dbReference type="Ensembl" id="ENSCINP00000018371.3"/>
    </source>
</evidence>
<dbReference type="RefSeq" id="XP_002128225.1">
    <property type="nucleotide sequence ID" value="XM_002128189.4"/>
</dbReference>
<reference evidence="6" key="3">
    <citation type="submission" date="2025-08" db="UniProtKB">
        <authorList>
            <consortium name="Ensembl"/>
        </authorList>
    </citation>
    <scope>IDENTIFICATION</scope>
</reference>
<comment type="function">
    <text evidence="4">Microtubule inner protein (MIP) part of the dynein-decorated doublet microtubules (DMTs) in cilia axoneme. Acts as a regulator of cilium basal body docking and positioning in mono- and multiciliated cells. Regulates basal body docking and cilia formation in multiciliated lung cells. Regulates kinocilium positioning and stereocilia bundle morphogenesis in the inner ear.</text>
</comment>
<feature type="compositionally biased region" description="Polar residues" evidence="5">
    <location>
        <begin position="82"/>
        <end position="105"/>
    </location>
</feature>
<comment type="similarity">
    <text evidence="1">Belongs to the Flattop family.</text>
</comment>
<dbReference type="OrthoDB" id="521617at2759"/>
<feature type="region of interest" description="Disordered" evidence="5">
    <location>
        <begin position="46"/>
        <end position="217"/>
    </location>
</feature>
<feature type="compositionally biased region" description="Basic and acidic residues" evidence="5">
    <location>
        <begin position="111"/>
        <end position="126"/>
    </location>
</feature>
<reference evidence="7" key="1">
    <citation type="journal article" date="2002" name="Science">
        <title>The draft genome of Ciona intestinalis: insights into chordate and vertebrate origins.</title>
        <authorList>
            <person name="Dehal P."/>
            <person name="Satou Y."/>
            <person name="Campbell R.K."/>
            <person name="Chapman J."/>
            <person name="Degnan B."/>
            <person name="De Tomaso A."/>
            <person name="Davidson B."/>
            <person name="Di Gregorio A."/>
            <person name="Gelpke M."/>
            <person name="Goodstein D.M."/>
            <person name="Harafuji N."/>
            <person name="Hastings K.E."/>
            <person name="Ho I."/>
            <person name="Hotta K."/>
            <person name="Huang W."/>
            <person name="Kawashima T."/>
            <person name="Lemaire P."/>
            <person name="Martinez D."/>
            <person name="Meinertzhagen I.A."/>
            <person name="Necula S."/>
            <person name="Nonaka M."/>
            <person name="Putnam N."/>
            <person name="Rash S."/>
            <person name="Saiga H."/>
            <person name="Satake M."/>
            <person name="Terry A."/>
            <person name="Yamada L."/>
            <person name="Wang H.G."/>
            <person name="Awazu S."/>
            <person name="Azumi K."/>
            <person name="Boore J."/>
            <person name="Branno M."/>
            <person name="Chin-Bow S."/>
            <person name="DeSantis R."/>
            <person name="Doyle S."/>
            <person name="Francino P."/>
            <person name="Keys D.N."/>
            <person name="Haga S."/>
            <person name="Hayashi H."/>
            <person name="Hino K."/>
            <person name="Imai K.S."/>
            <person name="Inaba K."/>
            <person name="Kano S."/>
            <person name="Kobayashi K."/>
            <person name="Kobayashi M."/>
            <person name="Lee B.I."/>
            <person name="Makabe K.W."/>
            <person name="Manohar C."/>
            <person name="Matassi G."/>
            <person name="Medina M."/>
            <person name="Mochizuki Y."/>
            <person name="Mount S."/>
            <person name="Morishita T."/>
            <person name="Miura S."/>
            <person name="Nakayama A."/>
            <person name="Nishizaka S."/>
            <person name="Nomoto H."/>
            <person name="Ohta F."/>
            <person name="Oishi K."/>
            <person name="Rigoutsos I."/>
            <person name="Sano M."/>
            <person name="Sasaki A."/>
            <person name="Sasakura Y."/>
            <person name="Shoguchi E."/>
            <person name="Shin-i T."/>
            <person name="Spagnuolo A."/>
            <person name="Stainier D."/>
            <person name="Suzuki M.M."/>
            <person name="Tassy O."/>
            <person name="Takatori N."/>
            <person name="Tokuoka M."/>
            <person name="Yagi K."/>
            <person name="Yoshizaki F."/>
            <person name="Wada S."/>
            <person name="Zhang C."/>
            <person name="Hyatt P.D."/>
            <person name="Larimer F."/>
            <person name="Detter C."/>
            <person name="Doggett N."/>
            <person name="Glavina T."/>
            <person name="Hawkins T."/>
            <person name="Richardson P."/>
            <person name="Lucas S."/>
            <person name="Kohara Y."/>
            <person name="Levine M."/>
            <person name="Satoh N."/>
            <person name="Rokhsar D.S."/>
        </authorList>
    </citation>
    <scope>NUCLEOTIDE SEQUENCE [LARGE SCALE GENOMIC DNA]</scope>
</reference>
<dbReference type="CDD" id="cd23705">
    <property type="entry name" value="Flattop"/>
    <property type="match status" value="1"/>
</dbReference>
<dbReference type="PANTHER" id="PTHR34639:SF1">
    <property type="entry name" value="PROTEIN FLATTOP"/>
    <property type="match status" value="1"/>
</dbReference>
<evidence type="ECO:0000256" key="1">
    <source>
        <dbReference type="ARBA" id="ARBA00009887"/>
    </source>
</evidence>
<dbReference type="KEGG" id="cin:100185443"/>
<name>F6R2L1_CIOIN</name>
<protein>
    <recommendedName>
        <fullName evidence="2">Protein Flattop</fullName>
    </recommendedName>
    <alternativeName>
        <fullName evidence="3">Cilia- and flagella-associated protein 126</fullName>
    </alternativeName>
</protein>
<reference evidence="6" key="2">
    <citation type="journal article" date="2008" name="Genome Biol.">
        <title>Improved genome assembly and evidence-based global gene model set for the chordate Ciona intestinalis: new insight into intron and operon populations.</title>
        <authorList>
            <person name="Satou Y."/>
            <person name="Mineta K."/>
            <person name="Ogasawara M."/>
            <person name="Sasakura Y."/>
            <person name="Shoguchi E."/>
            <person name="Ueno K."/>
            <person name="Yamada L."/>
            <person name="Matsumoto J."/>
            <person name="Wasserscheid J."/>
            <person name="Dewar K."/>
            <person name="Wiley G.B."/>
            <person name="Macmil S.L."/>
            <person name="Roe B.A."/>
            <person name="Zeller R.W."/>
            <person name="Hastings K.E."/>
            <person name="Lemaire P."/>
            <person name="Lindquist E."/>
            <person name="Endo T."/>
            <person name="Hotta K."/>
            <person name="Inaba K."/>
        </authorList>
    </citation>
    <scope>NUCLEOTIDE SEQUENCE [LARGE SCALE GENOMIC DNA]</scope>
    <source>
        <strain evidence="6">wild type</strain>
    </source>
</reference>
<accession>A0A1W2WFH7</accession>
<dbReference type="PANTHER" id="PTHR34639">
    <property type="entry name" value="PROTEIN FLATTOP"/>
    <property type="match status" value="1"/>
</dbReference>
<dbReference type="OMA" id="INWTVPR"/>
<dbReference type="HOGENOM" id="CLU_1128739_0_0_1"/>
<dbReference type="InterPro" id="IPR038797">
    <property type="entry name" value="Fltp"/>
</dbReference>
<gene>
    <name evidence="6" type="primary">LOC100185443</name>
</gene>
<dbReference type="Pfam" id="PF22611">
    <property type="entry name" value="CFAP126"/>
    <property type="match status" value="1"/>
</dbReference>
<evidence type="ECO:0000256" key="2">
    <source>
        <dbReference type="ARBA" id="ARBA00019181"/>
    </source>
</evidence>
<evidence type="ECO:0000256" key="3">
    <source>
        <dbReference type="ARBA" id="ARBA00033306"/>
    </source>
</evidence>
<evidence type="ECO:0000256" key="4">
    <source>
        <dbReference type="ARBA" id="ARBA00045261"/>
    </source>
</evidence>
<dbReference type="GO" id="GO:0044782">
    <property type="term" value="P:cilium organization"/>
    <property type="evidence" value="ECO:0000318"/>
    <property type="project" value="GO_Central"/>
</dbReference>
<dbReference type="STRING" id="7719.ENSCINP00000018371"/>
<dbReference type="GeneTree" id="ENSGT00390000001092"/>
<dbReference type="GeneID" id="100185443"/>
<proteinExistence type="inferred from homology"/>
<dbReference type="Ensembl" id="ENSCINT00000018371.3">
    <property type="protein sequence ID" value="ENSCINP00000018371.3"/>
    <property type="gene ID" value="ENSCING00000009051.3"/>
</dbReference>
<dbReference type="AlphaFoldDB" id="F6R2L1"/>
<dbReference type="InParanoid" id="F6R2L1"/>
<organism evidence="6 7">
    <name type="scientific">Ciona intestinalis</name>
    <name type="common">Transparent sea squirt</name>
    <name type="synonym">Ascidia intestinalis</name>
    <dbReference type="NCBI Taxonomy" id="7719"/>
    <lineage>
        <taxon>Eukaryota</taxon>
        <taxon>Metazoa</taxon>
        <taxon>Chordata</taxon>
        <taxon>Tunicata</taxon>
        <taxon>Ascidiacea</taxon>
        <taxon>Phlebobranchia</taxon>
        <taxon>Cionidae</taxon>
        <taxon>Ciona</taxon>
    </lineage>
</organism>